<dbReference type="InterPro" id="IPR009075">
    <property type="entry name" value="AcylCo_DH/oxidase_C"/>
</dbReference>
<evidence type="ECO:0000256" key="8">
    <source>
        <dbReference type="ARBA" id="ARBA00068311"/>
    </source>
</evidence>
<evidence type="ECO:0000259" key="13">
    <source>
        <dbReference type="Pfam" id="PF02771"/>
    </source>
</evidence>
<dbReference type="InterPro" id="IPR037069">
    <property type="entry name" value="AcylCoA_DH/ox_N_sf"/>
</dbReference>
<comment type="cofactor">
    <cofactor evidence="1 10">
        <name>FAD</name>
        <dbReference type="ChEBI" id="CHEBI:57692"/>
    </cofactor>
</comment>
<evidence type="ECO:0000259" key="11">
    <source>
        <dbReference type="Pfam" id="PF00441"/>
    </source>
</evidence>
<evidence type="ECO:0000259" key="12">
    <source>
        <dbReference type="Pfam" id="PF02770"/>
    </source>
</evidence>
<dbReference type="PANTHER" id="PTHR43884">
    <property type="entry name" value="ACYL-COA DEHYDROGENASE"/>
    <property type="match status" value="1"/>
</dbReference>
<dbReference type="InterPro" id="IPR036250">
    <property type="entry name" value="AcylCo_DH-like_C"/>
</dbReference>
<dbReference type="FunFam" id="1.10.540.10:FF:000002">
    <property type="entry name" value="Acyl-CoA dehydrogenase FadE19"/>
    <property type="match status" value="1"/>
</dbReference>
<dbReference type="Gene3D" id="1.20.140.10">
    <property type="entry name" value="Butyryl-CoA Dehydrogenase, subunit A, domain 3"/>
    <property type="match status" value="1"/>
</dbReference>
<accession>A0A1Y5PP37</accession>
<dbReference type="GO" id="GO:0050660">
    <property type="term" value="F:flavin adenine dinucleotide binding"/>
    <property type="evidence" value="ECO:0007669"/>
    <property type="project" value="InterPro"/>
</dbReference>
<dbReference type="FunFam" id="2.40.110.10:FF:000002">
    <property type="entry name" value="Acyl-CoA dehydrogenase fadE12"/>
    <property type="match status" value="1"/>
</dbReference>
<dbReference type="EMBL" id="LT598653">
    <property type="protein sequence ID" value="SBV31758.1"/>
    <property type="molecule type" value="Genomic_DNA"/>
</dbReference>
<keyword evidence="4 10" id="KW-0274">FAD</keyword>
<dbReference type="PIRSF" id="PIRSF016578">
    <property type="entry name" value="HsaA"/>
    <property type="match status" value="1"/>
</dbReference>
<evidence type="ECO:0000313" key="14">
    <source>
        <dbReference type="EMBL" id="SBV31758.1"/>
    </source>
</evidence>
<dbReference type="Gene3D" id="1.10.540.10">
    <property type="entry name" value="Acyl-CoA dehydrogenase/oxidase, N-terminal domain"/>
    <property type="match status" value="1"/>
</dbReference>
<feature type="domain" description="Acyl-CoA oxidase/dehydrogenase middle" evidence="12">
    <location>
        <begin position="120"/>
        <end position="215"/>
    </location>
</feature>
<organism evidence="14">
    <name type="scientific">uncultured Sphingopyxis sp</name>
    <dbReference type="NCBI Taxonomy" id="310581"/>
    <lineage>
        <taxon>Bacteria</taxon>
        <taxon>Pseudomonadati</taxon>
        <taxon>Pseudomonadota</taxon>
        <taxon>Alphaproteobacteria</taxon>
        <taxon>Sphingomonadales</taxon>
        <taxon>Sphingomonadaceae</taxon>
        <taxon>Sphingopyxis</taxon>
        <taxon>environmental samples</taxon>
    </lineage>
</organism>
<feature type="domain" description="Acyl-CoA dehydrogenase/oxidase C-terminal" evidence="11">
    <location>
        <begin position="227"/>
        <end position="377"/>
    </location>
</feature>
<dbReference type="InterPro" id="IPR046373">
    <property type="entry name" value="Acyl-CoA_Oxase/DH_mid-dom_sf"/>
</dbReference>
<dbReference type="GO" id="GO:0003995">
    <property type="term" value="F:acyl-CoA dehydrogenase activity"/>
    <property type="evidence" value="ECO:0007669"/>
    <property type="project" value="InterPro"/>
</dbReference>
<dbReference type="Pfam" id="PF02771">
    <property type="entry name" value="Acyl-CoA_dh_N"/>
    <property type="match status" value="1"/>
</dbReference>
<evidence type="ECO:0000256" key="9">
    <source>
        <dbReference type="ARBA" id="ARBA00075603"/>
    </source>
</evidence>
<evidence type="ECO:0000256" key="7">
    <source>
        <dbReference type="ARBA" id="ARBA00066461"/>
    </source>
</evidence>
<dbReference type="Gene3D" id="2.40.110.10">
    <property type="entry name" value="Butyryl-CoA Dehydrogenase, subunit A, domain 2"/>
    <property type="match status" value="1"/>
</dbReference>
<evidence type="ECO:0000256" key="2">
    <source>
        <dbReference type="ARBA" id="ARBA00009347"/>
    </source>
</evidence>
<dbReference type="Pfam" id="PF00441">
    <property type="entry name" value="Acyl-CoA_dh_1"/>
    <property type="match status" value="1"/>
</dbReference>
<dbReference type="FunFam" id="1.20.140.10:FF:000004">
    <property type="entry name" value="Acyl-CoA dehydrogenase FadE25"/>
    <property type="match status" value="1"/>
</dbReference>
<dbReference type="RefSeq" id="WP_295323611.1">
    <property type="nucleotide sequence ID" value="NZ_LT598653.1"/>
</dbReference>
<keyword evidence="5 10" id="KW-0560">Oxidoreductase</keyword>
<evidence type="ECO:0000256" key="5">
    <source>
        <dbReference type="ARBA" id="ARBA00023002"/>
    </source>
</evidence>
<dbReference type="InterPro" id="IPR006091">
    <property type="entry name" value="Acyl-CoA_Oxase/DH_mid-dom"/>
</dbReference>
<dbReference type="SUPFAM" id="SSF47203">
    <property type="entry name" value="Acyl-CoA dehydrogenase C-terminal domain-like"/>
    <property type="match status" value="1"/>
</dbReference>
<dbReference type="EC" id="3.13.1.4" evidence="7"/>
<dbReference type="PROSITE" id="PS00072">
    <property type="entry name" value="ACYL_COA_DH_1"/>
    <property type="match status" value="1"/>
</dbReference>
<protein>
    <recommendedName>
        <fullName evidence="8">3-sulfinopropanoyl-CoA desulfinase</fullName>
        <ecNumber evidence="7">3.13.1.4</ecNumber>
    </recommendedName>
    <alternativeName>
        <fullName evidence="9">3-sulfinopropionyl coenzyme A desulfinase</fullName>
    </alternativeName>
</protein>
<proteinExistence type="inferred from homology"/>
<dbReference type="KEGG" id="sphu:SPPYR_0638"/>
<feature type="domain" description="Acyl-CoA dehydrogenase/oxidase N-terminal" evidence="13">
    <location>
        <begin position="4"/>
        <end position="115"/>
    </location>
</feature>
<dbReference type="AlphaFoldDB" id="A0A1Y5PP37"/>
<reference evidence="14" key="1">
    <citation type="submission" date="2016-03" db="EMBL/GenBank/DDBJ databases">
        <authorList>
            <person name="Ploux O."/>
        </authorList>
    </citation>
    <scope>NUCLEOTIDE SEQUENCE</scope>
    <source>
        <strain evidence="14">UC10</strain>
    </source>
</reference>
<evidence type="ECO:0000256" key="3">
    <source>
        <dbReference type="ARBA" id="ARBA00022630"/>
    </source>
</evidence>
<evidence type="ECO:0000256" key="4">
    <source>
        <dbReference type="ARBA" id="ARBA00022827"/>
    </source>
</evidence>
<comment type="similarity">
    <text evidence="2 10">Belongs to the acyl-CoA dehydrogenase family.</text>
</comment>
<evidence type="ECO:0000256" key="6">
    <source>
        <dbReference type="ARBA" id="ARBA00052938"/>
    </source>
</evidence>
<dbReference type="InterPro" id="IPR013786">
    <property type="entry name" value="AcylCoA_DH/ox_N"/>
</dbReference>
<evidence type="ECO:0000256" key="1">
    <source>
        <dbReference type="ARBA" id="ARBA00001974"/>
    </source>
</evidence>
<keyword evidence="3 10" id="KW-0285">Flavoprotein</keyword>
<comment type="catalytic activity">
    <reaction evidence="6">
        <text>3-sulfinopropanoyl-CoA + H2O = propanoyl-CoA + sulfite + H(+)</text>
        <dbReference type="Rhea" id="RHEA:41624"/>
        <dbReference type="ChEBI" id="CHEBI:15377"/>
        <dbReference type="ChEBI" id="CHEBI:15378"/>
        <dbReference type="ChEBI" id="CHEBI:17359"/>
        <dbReference type="ChEBI" id="CHEBI:57392"/>
        <dbReference type="ChEBI" id="CHEBI:78349"/>
        <dbReference type="EC" id="3.13.1.4"/>
    </reaction>
    <physiologicalReaction direction="left-to-right" evidence="6">
        <dbReference type="Rhea" id="RHEA:41625"/>
    </physiologicalReaction>
</comment>
<dbReference type="Pfam" id="PF02770">
    <property type="entry name" value="Acyl-CoA_dh_M"/>
    <property type="match status" value="1"/>
</dbReference>
<sequence length="379" mass="41544">MRFTEEQRAFQDSIRRFAEKEIAPIAGRIDEDDEIPRDLIEKFGDMGLLQLWVPEEYGGPGGSLTLVCLAKEEIAKYSLAASTLCANNSIGLILPVLALGTEAQKQKYLTEAARGRLITAIAMTEPQAGSDLTAIATRARRDGDDYVVNGQKTWITWGGMADYILLIAKTADEPTHASLSAFLVDTRTPGFRVGIRERKMGRHGAPSDELLFEDMRIPADCRIGEEGHGFKACMKVLDLNRPTIAASSLGLAQGALDVSQAYVKERRQFGKPVGHFQGVQFRLAEMAMKVAASRALLYECTEALDAGAGDEVTMLASMSKCFVTDRAMEVTADAVQILGGYGYSKDFPVERMMRDAKLNQIIEGTNDIHRMIIGRKLVA</sequence>
<dbReference type="SUPFAM" id="SSF56645">
    <property type="entry name" value="Acyl-CoA dehydrogenase NM domain-like"/>
    <property type="match status" value="1"/>
</dbReference>
<dbReference type="InterPro" id="IPR006089">
    <property type="entry name" value="Acyl-CoA_DH_CS"/>
</dbReference>
<dbReference type="PROSITE" id="PS00073">
    <property type="entry name" value="ACYL_COA_DH_2"/>
    <property type="match status" value="1"/>
</dbReference>
<gene>
    <name evidence="14" type="primary">fadE</name>
    <name evidence="14" type="ORF">SPPYR_0638</name>
</gene>
<dbReference type="PANTHER" id="PTHR43884:SF12">
    <property type="entry name" value="ISOVALERYL-COA DEHYDROGENASE, MITOCHONDRIAL-RELATED"/>
    <property type="match status" value="1"/>
</dbReference>
<dbReference type="InterPro" id="IPR009100">
    <property type="entry name" value="AcylCoA_DH/oxidase_NM_dom_sf"/>
</dbReference>
<name>A0A1Y5PP37_9SPHN</name>
<evidence type="ECO:0000256" key="10">
    <source>
        <dbReference type="RuleBase" id="RU362125"/>
    </source>
</evidence>